<dbReference type="Proteomes" id="UP001187531">
    <property type="component" value="Unassembled WGS sequence"/>
</dbReference>
<feature type="domain" description="NF-X1-type" evidence="5">
    <location>
        <begin position="162"/>
        <end position="185"/>
    </location>
</feature>
<evidence type="ECO:0000256" key="2">
    <source>
        <dbReference type="ARBA" id="ARBA00022737"/>
    </source>
</evidence>
<evidence type="ECO:0000313" key="7">
    <source>
        <dbReference type="Proteomes" id="UP001187531"/>
    </source>
</evidence>
<evidence type="ECO:0000256" key="1">
    <source>
        <dbReference type="ARBA" id="ARBA00022723"/>
    </source>
</evidence>
<evidence type="ECO:0000259" key="5">
    <source>
        <dbReference type="SMART" id="SM00438"/>
    </source>
</evidence>
<protein>
    <recommendedName>
        <fullName evidence="5">NF-X1-type domain-containing protein</fullName>
    </recommendedName>
</protein>
<keyword evidence="4" id="KW-0862">Zinc</keyword>
<proteinExistence type="predicted"/>
<feature type="non-terminal residue" evidence="6">
    <location>
        <position position="276"/>
    </location>
</feature>
<name>A0AA88H5U8_ARTSF</name>
<dbReference type="GO" id="GO:0008270">
    <property type="term" value="F:zinc ion binding"/>
    <property type="evidence" value="ECO:0007669"/>
    <property type="project" value="UniProtKB-KW"/>
</dbReference>
<dbReference type="GO" id="GO:0005634">
    <property type="term" value="C:nucleus"/>
    <property type="evidence" value="ECO:0007669"/>
    <property type="project" value="InterPro"/>
</dbReference>
<feature type="non-terminal residue" evidence="6">
    <location>
        <position position="1"/>
    </location>
</feature>
<organism evidence="6 7">
    <name type="scientific">Artemia franciscana</name>
    <name type="common">Brine shrimp</name>
    <name type="synonym">Artemia sanfranciscana</name>
    <dbReference type="NCBI Taxonomy" id="6661"/>
    <lineage>
        <taxon>Eukaryota</taxon>
        <taxon>Metazoa</taxon>
        <taxon>Ecdysozoa</taxon>
        <taxon>Arthropoda</taxon>
        <taxon>Crustacea</taxon>
        <taxon>Branchiopoda</taxon>
        <taxon>Anostraca</taxon>
        <taxon>Artemiidae</taxon>
        <taxon>Artemia</taxon>
    </lineage>
</organism>
<comment type="caution">
    <text evidence="6">The sequence shown here is derived from an EMBL/GenBank/DDBJ whole genome shotgun (WGS) entry which is preliminary data.</text>
</comment>
<keyword evidence="2" id="KW-0677">Repeat</keyword>
<accession>A0AA88H5U8</accession>
<dbReference type="SMART" id="SM00438">
    <property type="entry name" value="ZnF_NFX"/>
    <property type="match status" value="2"/>
</dbReference>
<keyword evidence="1" id="KW-0479">Metal-binding</keyword>
<evidence type="ECO:0000256" key="4">
    <source>
        <dbReference type="ARBA" id="ARBA00022833"/>
    </source>
</evidence>
<gene>
    <name evidence="6" type="ORF">QYM36_017413</name>
</gene>
<keyword evidence="3" id="KW-0863">Zinc-finger</keyword>
<sequence>VHDTVTQVTNTSDFAAVTDGVCMQKCYAILKCGHLCQRICHFDDRDHLQYKCNETCDRYICSEKHQCPRKCFEECEKCIIKIEKTLPCGHTATLPCFVDSLDYKCWVMVEEVLPDCGHLIQQRCQYRQLCANFSAFCSNLFAINTSCTVTFCNKQCNIPLPCGHQCTRQCHASDDPEHKKYVCKEKCEKKNKGCKGDHRCHRLCSEDCLKCEVVIKAALPCGHEARIECGADIQKHICTVEVKQVFPKCQHTITKPCHKVQEYVDLSESIDDSKNQ</sequence>
<dbReference type="InterPro" id="IPR000967">
    <property type="entry name" value="Znf_NFX1"/>
</dbReference>
<dbReference type="EMBL" id="JAVRJZ010000021">
    <property type="protein sequence ID" value="KAK2705368.1"/>
    <property type="molecule type" value="Genomic_DNA"/>
</dbReference>
<dbReference type="AlphaFoldDB" id="A0AA88H5U8"/>
<evidence type="ECO:0000313" key="6">
    <source>
        <dbReference type="EMBL" id="KAK2705368.1"/>
    </source>
</evidence>
<keyword evidence="7" id="KW-1185">Reference proteome</keyword>
<reference evidence="6" key="1">
    <citation type="submission" date="2023-07" db="EMBL/GenBank/DDBJ databases">
        <title>Chromosome-level genome assembly of Artemia franciscana.</title>
        <authorList>
            <person name="Jo E."/>
        </authorList>
    </citation>
    <scope>NUCLEOTIDE SEQUENCE</scope>
    <source>
        <tissue evidence="6">Whole body</tissue>
    </source>
</reference>
<evidence type="ECO:0000256" key="3">
    <source>
        <dbReference type="ARBA" id="ARBA00022771"/>
    </source>
</evidence>
<feature type="domain" description="NF-X1-type" evidence="5">
    <location>
        <begin position="32"/>
        <end position="54"/>
    </location>
</feature>